<organism evidence="5 6">
    <name type="scientific">Sphingomonas kyeonggiensis</name>
    <dbReference type="NCBI Taxonomy" id="1268553"/>
    <lineage>
        <taxon>Bacteria</taxon>
        <taxon>Pseudomonadati</taxon>
        <taxon>Pseudomonadota</taxon>
        <taxon>Alphaproteobacteria</taxon>
        <taxon>Sphingomonadales</taxon>
        <taxon>Sphingomonadaceae</taxon>
        <taxon>Sphingomonas</taxon>
    </lineage>
</organism>
<evidence type="ECO:0000259" key="4">
    <source>
        <dbReference type="Pfam" id="PF22725"/>
    </source>
</evidence>
<sequence>MNHKLQQSWPMPSAPRPIVILGTGGIVADAHLPAYRKAGFTVAGLYDLDRSRAEALAAQWNVPQAFDTVEEAAAADAVFDIAAPPVAHREILEKLPEGAAVLLQKPMGLDLAAATAIRDICRKRKLTASVNFQLRYSAMMLAIRDAVRQGRLGTLTEIEVRINLATPWHLFPHLKSNKRVEIVSHSIHYLDAIRALVGEPESVFARSFDHPSGELADTRTSMILDYGPTLRCLLSINHQHDFGRRFQEASFRVEGLEGAAIAKLGVLLDYPAGEPDALWLVERGKDWEQVPLAGTWFPDAFIGPMANLQRFAAGEDTVLSTHVEDAWRTMALVEAAYRSGDQSGMSIPRP</sequence>
<dbReference type="InterPro" id="IPR051317">
    <property type="entry name" value="Gfo/Idh/MocA_oxidoreduct"/>
</dbReference>
<dbReference type="AlphaFoldDB" id="A0A7W6NWF5"/>
<feature type="domain" description="Gfo/Idh/MocA-like oxidoreductase N-terminal" evidence="3">
    <location>
        <begin position="18"/>
        <end position="132"/>
    </location>
</feature>
<evidence type="ECO:0000256" key="2">
    <source>
        <dbReference type="ARBA" id="ARBA00023002"/>
    </source>
</evidence>
<dbReference type="GO" id="GO:0016491">
    <property type="term" value="F:oxidoreductase activity"/>
    <property type="evidence" value="ECO:0007669"/>
    <property type="project" value="UniProtKB-KW"/>
</dbReference>
<evidence type="ECO:0000259" key="3">
    <source>
        <dbReference type="Pfam" id="PF01408"/>
    </source>
</evidence>
<dbReference type="EMBL" id="JACIEH010000002">
    <property type="protein sequence ID" value="MBB4099079.1"/>
    <property type="molecule type" value="Genomic_DNA"/>
</dbReference>
<dbReference type="InterPro" id="IPR000683">
    <property type="entry name" value="Gfo/Idh/MocA-like_OxRdtase_N"/>
</dbReference>
<name>A0A7W6NWF5_9SPHN</name>
<dbReference type="Proteomes" id="UP000557392">
    <property type="component" value="Unassembled WGS sequence"/>
</dbReference>
<dbReference type="PANTHER" id="PTHR43708:SF5">
    <property type="entry name" value="CONSERVED EXPRESSED OXIDOREDUCTASE (EUROFUNG)-RELATED"/>
    <property type="match status" value="1"/>
</dbReference>
<dbReference type="InterPro" id="IPR055170">
    <property type="entry name" value="GFO_IDH_MocA-like_dom"/>
</dbReference>
<dbReference type="GO" id="GO:0000166">
    <property type="term" value="F:nucleotide binding"/>
    <property type="evidence" value="ECO:0007669"/>
    <property type="project" value="InterPro"/>
</dbReference>
<protein>
    <submittedName>
        <fullName evidence="5">Putative dehydrogenase</fullName>
    </submittedName>
</protein>
<dbReference type="PANTHER" id="PTHR43708">
    <property type="entry name" value="CONSERVED EXPRESSED OXIDOREDUCTASE (EUROFUNG)"/>
    <property type="match status" value="1"/>
</dbReference>
<comment type="similarity">
    <text evidence="1">Belongs to the Gfo/Idh/MocA family.</text>
</comment>
<dbReference type="RefSeq" id="WP_221262720.1">
    <property type="nucleotide sequence ID" value="NZ_JACIEH010000002.1"/>
</dbReference>
<dbReference type="Gene3D" id="3.30.360.10">
    <property type="entry name" value="Dihydrodipicolinate Reductase, domain 2"/>
    <property type="match status" value="1"/>
</dbReference>
<dbReference type="SUPFAM" id="SSF55347">
    <property type="entry name" value="Glyceraldehyde-3-phosphate dehydrogenase-like, C-terminal domain"/>
    <property type="match status" value="1"/>
</dbReference>
<reference evidence="5 6" key="1">
    <citation type="submission" date="2020-08" db="EMBL/GenBank/DDBJ databases">
        <title>Genomic Encyclopedia of Type Strains, Phase IV (KMG-IV): sequencing the most valuable type-strain genomes for metagenomic binning, comparative biology and taxonomic classification.</title>
        <authorList>
            <person name="Goeker M."/>
        </authorList>
    </citation>
    <scope>NUCLEOTIDE SEQUENCE [LARGE SCALE GENOMIC DNA]</scope>
    <source>
        <strain evidence="5 6">DSM 101806</strain>
    </source>
</reference>
<feature type="domain" description="GFO/IDH/MocA-like oxidoreductase" evidence="4">
    <location>
        <begin position="141"/>
        <end position="259"/>
    </location>
</feature>
<keyword evidence="6" id="KW-1185">Reference proteome</keyword>
<evidence type="ECO:0000313" key="6">
    <source>
        <dbReference type="Proteomes" id="UP000557392"/>
    </source>
</evidence>
<keyword evidence="2" id="KW-0560">Oxidoreductase</keyword>
<evidence type="ECO:0000313" key="5">
    <source>
        <dbReference type="EMBL" id="MBB4099079.1"/>
    </source>
</evidence>
<accession>A0A7W6NWF5</accession>
<dbReference type="InterPro" id="IPR036291">
    <property type="entry name" value="NAD(P)-bd_dom_sf"/>
</dbReference>
<dbReference type="Pfam" id="PF22725">
    <property type="entry name" value="GFO_IDH_MocA_C3"/>
    <property type="match status" value="1"/>
</dbReference>
<evidence type="ECO:0000256" key="1">
    <source>
        <dbReference type="ARBA" id="ARBA00010928"/>
    </source>
</evidence>
<dbReference type="SUPFAM" id="SSF51735">
    <property type="entry name" value="NAD(P)-binding Rossmann-fold domains"/>
    <property type="match status" value="1"/>
</dbReference>
<proteinExistence type="inferred from homology"/>
<gene>
    <name evidence="5" type="ORF">GGR46_002643</name>
</gene>
<dbReference type="Gene3D" id="3.40.50.720">
    <property type="entry name" value="NAD(P)-binding Rossmann-like Domain"/>
    <property type="match status" value="1"/>
</dbReference>
<dbReference type="Pfam" id="PF01408">
    <property type="entry name" value="GFO_IDH_MocA"/>
    <property type="match status" value="1"/>
</dbReference>
<comment type="caution">
    <text evidence="5">The sequence shown here is derived from an EMBL/GenBank/DDBJ whole genome shotgun (WGS) entry which is preliminary data.</text>
</comment>